<reference evidence="12" key="1">
    <citation type="submission" date="2021-03" db="EMBL/GenBank/DDBJ databases">
        <title>Microbacterium sp. nov., a novel actinobacterium isolated from cow dung.</title>
        <authorList>
            <person name="Zhang L."/>
        </authorList>
    </citation>
    <scope>NUCLEOTIDE SEQUENCE</scope>
    <source>
        <strain evidence="12">NEAU-LLB</strain>
    </source>
</reference>
<dbReference type="RefSeq" id="WP_208504551.1">
    <property type="nucleotide sequence ID" value="NZ_JAGFOA010000006.1"/>
</dbReference>
<dbReference type="SUPFAM" id="SSF103473">
    <property type="entry name" value="MFS general substrate transporter"/>
    <property type="match status" value="1"/>
</dbReference>
<feature type="transmembrane region" description="Helical" evidence="10">
    <location>
        <begin position="9"/>
        <end position="29"/>
    </location>
</feature>
<keyword evidence="6 10" id="KW-0812">Transmembrane</keyword>
<feature type="transmembrane region" description="Helical" evidence="10">
    <location>
        <begin position="262"/>
        <end position="285"/>
    </location>
</feature>
<feature type="domain" description="Major facilitator superfamily (MFS) profile" evidence="11">
    <location>
        <begin position="16"/>
        <end position="456"/>
    </location>
</feature>
<evidence type="ECO:0000256" key="10">
    <source>
        <dbReference type="SAM" id="Phobius"/>
    </source>
</evidence>
<dbReference type="AlphaFoldDB" id="A0A939TNW8"/>
<comment type="caution">
    <text evidence="12">The sequence shown here is derived from an EMBL/GenBank/DDBJ whole genome shotgun (WGS) entry which is preliminary data.</text>
</comment>
<evidence type="ECO:0000256" key="5">
    <source>
        <dbReference type="ARBA" id="ARBA00022597"/>
    </source>
</evidence>
<dbReference type="PROSITE" id="PS50850">
    <property type="entry name" value="MFS"/>
    <property type="match status" value="1"/>
</dbReference>
<feature type="transmembrane region" description="Helical" evidence="10">
    <location>
        <begin position="403"/>
        <end position="425"/>
    </location>
</feature>
<evidence type="ECO:0000259" key="11">
    <source>
        <dbReference type="PROSITE" id="PS50850"/>
    </source>
</evidence>
<feature type="transmembrane region" description="Helical" evidence="10">
    <location>
        <begin position="49"/>
        <end position="70"/>
    </location>
</feature>
<sequence length="464" mass="49078">MTETAYRRVNARVTGIALAAALGGFLFGFDTAVINGAVVALSDDFGIDGAIEGFTVSSALLGCAVGAWFAGSIANRWGRIPVMVIAAILFLVSSIASGFAFGVVDLIIWRVVGGLGVGAASVIVPAYIAEVSPAAIRGRLGSLQQLAIVTGIFAALLSNAWLAGLSGGAAEVLWFGIPAWRWMFVVAAVPALVYGIMAFRLPESPRYLVLRGDVDKASQVLLDLGGVTDVNLKIQQIRDSLESEEKESLRDLRGSALGLRPIVWVGILLSVFQQFVGINVIFYYSTTLWRSVGFDESSALLTSVITSVINILATIVAILLVDRVGRRTLLIAGSIIMTVALGTMAVAFSFATVVGGEVTLEGPWSMVALLAANLFVIGFGATWGPVVWVLLGEMFPNRVRASALAVAAAAQWVANFIVSTTFPVLSGIGLSFAYGLYAACALASLVFVWWKVRETKGMELEDMR</sequence>
<name>A0A939TNW8_9MICO</name>
<proteinExistence type="inferred from homology"/>
<gene>
    <name evidence="12" type="ORF">J5V96_14360</name>
</gene>
<dbReference type="Pfam" id="PF00083">
    <property type="entry name" value="Sugar_tr"/>
    <property type="match status" value="1"/>
</dbReference>
<evidence type="ECO:0000313" key="13">
    <source>
        <dbReference type="Proteomes" id="UP000680132"/>
    </source>
</evidence>
<dbReference type="PANTHER" id="PTHR48020">
    <property type="entry name" value="PROTON MYO-INOSITOL COTRANSPORTER"/>
    <property type="match status" value="1"/>
</dbReference>
<comment type="similarity">
    <text evidence="2 9">Belongs to the major facilitator superfamily. Sugar transporter (TC 2.A.1.1) family.</text>
</comment>
<dbReference type="InterPro" id="IPR050814">
    <property type="entry name" value="Myo-inositol_Transporter"/>
</dbReference>
<dbReference type="EMBL" id="JAGFOA010000006">
    <property type="protein sequence ID" value="MBO3664678.1"/>
    <property type="molecule type" value="Genomic_DNA"/>
</dbReference>
<feature type="transmembrane region" description="Helical" evidence="10">
    <location>
        <begin position="140"/>
        <end position="162"/>
    </location>
</feature>
<feature type="transmembrane region" description="Helical" evidence="10">
    <location>
        <begin position="82"/>
        <end position="101"/>
    </location>
</feature>
<evidence type="ECO:0000256" key="9">
    <source>
        <dbReference type="RuleBase" id="RU003346"/>
    </source>
</evidence>
<dbReference type="GO" id="GO:0005886">
    <property type="term" value="C:plasma membrane"/>
    <property type="evidence" value="ECO:0007669"/>
    <property type="project" value="UniProtKB-SubCell"/>
</dbReference>
<feature type="transmembrane region" description="Helical" evidence="10">
    <location>
        <begin position="297"/>
        <end position="321"/>
    </location>
</feature>
<dbReference type="InterPro" id="IPR005829">
    <property type="entry name" value="Sugar_transporter_CS"/>
</dbReference>
<dbReference type="GO" id="GO:0022857">
    <property type="term" value="F:transmembrane transporter activity"/>
    <property type="evidence" value="ECO:0007669"/>
    <property type="project" value="InterPro"/>
</dbReference>
<keyword evidence="8 10" id="KW-0472">Membrane</keyword>
<accession>A0A939TNW8</accession>
<dbReference type="Gene3D" id="1.20.1250.20">
    <property type="entry name" value="MFS general substrate transporter like domains"/>
    <property type="match status" value="2"/>
</dbReference>
<dbReference type="InterPro" id="IPR020846">
    <property type="entry name" value="MFS_dom"/>
</dbReference>
<evidence type="ECO:0000313" key="12">
    <source>
        <dbReference type="EMBL" id="MBO3664678.1"/>
    </source>
</evidence>
<comment type="subcellular location">
    <subcellularLocation>
        <location evidence="1">Cell membrane</location>
        <topology evidence="1">Multi-pass membrane protein</topology>
    </subcellularLocation>
</comment>
<dbReference type="InterPro" id="IPR036259">
    <property type="entry name" value="MFS_trans_sf"/>
</dbReference>
<keyword evidence="5" id="KW-0762">Sugar transport</keyword>
<feature type="transmembrane region" description="Helical" evidence="10">
    <location>
        <begin position="431"/>
        <end position="450"/>
    </location>
</feature>
<evidence type="ECO:0000256" key="8">
    <source>
        <dbReference type="ARBA" id="ARBA00023136"/>
    </source>
</evidence>
<feature type="transmembrane region" description="Helical" evidence="10">
    <location>
        <begin position="366"/>
        <end position="391"/>
    </location>
</feature>
<evidence type="ECO:0000256" key="7">
    <source>
        <dbReference type="ARBA" id="ARBA00022989"/>
    </source>
</evidence>
<evidence type="ECO:0000256" key="6">
    <source>
        <dbReference type="ARBA" id="ARBA00022692"/>
    </source>
</evidence>
<dbReference type="PROSITE" id="PS00217">
    <property type="entry name" value="SUGAR_TRANSPORT_2"/>
    <property type="match status" value="1"/>
</dbReference>
<feature type="transmembrane region" description="Helical" evidence="10">
    <location>
        <begin position="182"/>
        <end position="201"/>
    </location>
</feature>
<evidence type="ECO:0000256" key="1">
    <source>
        <dbReference type="ARBA" id="ARBA00004651"/>
    </source>
</evidence>
<dbReference type="InterPro" id="IPR003663">
    <property type="entry name" value="Sugar/inositol_transpt"/>
</dbReference>
<dbReference type="PANTHER" id="PTHR48020:SF12">
    <property type="entry name" value="PROTON MYO-INOSITOL COTRANSPORTER"/>
    <property type="match status" value="1"/>
</dbReference>
<keyword evidence="3 9" id="KW-0813">Transport</keyword>
<keyword evidence="4" id="KW-1003">Cell membrane</keyword>
<dbReference type="InterPro" id="IPR005828">
    <property type="entry name" value="MFS_sugar_transport-like"/>
</dbReference>
<evidence type="ECO:0000256" key="3">
    <source>
        <dbReference type="ARBA" id="ARBA00022448"/>
    </source>
</evidence>
<dbReference type="FunFam" id="1.20.1250.20:FF:000122">
    <property type="entry name" value="D-xylose transporter XylE"/>
    <property type="match status" value="1"/>
</dbReference>
<organism evidence="12 13">
    <name type="scientific">Microbacterium stercoris</name>
    <dbReference type="NCBI Taxonomy" id="2820289"/>
    <lineage>
        <taxon>Bacteria</taxon>
        <taxon>Bacillati</taxon>
        <taxon>Actinomycetota</taxon>
        <taxon>Actinomycetes</taxon>
        <taxon>Micrococcales</taxon>
        <taxon>Microbacteriaceae</taxon>
        <taxon>Microbacterium</taxon>
    </lineage>
</organism>
<evidence type="ECO:0000256" key="2">
    <source>
        <dbReference type="ARBA" id="ARBA00010992"/>
    </source>
</evidence>
<feature type="transmembrane region" description="Helical" evidence="10">
    <location>
        <begin position="328"/>
        <end position="354"/>
    </location>
</feature>
<evidence type="ECO:0000256" key="4">
    <source>
        <dbReference type="ARBA" id="ARBA00022475"/>
    </source>
</evidence>
<protein>
    <submittedName>
        <fullName evidence="12">Sugar porter family MFS transporter</fullName>
    </submittedName>
</protein>
<dbReference type="PROSITE" id="PS00216">
    <property type="entry name" value="SUGAR_TRANSPORT_1"/>
    <property type="match status" value="1"/>
</dbReference>
<keyword evidence="13" id="KW-1185">Reference proteome</keyword>
<dbReference type="PRINTS" id="PR00171">
    <property type="entry name" value="SUGRTRNSPORT"/>
</dbReference>
<dbReference type="NCBIfam" id="TIGR00879">
    <property type="entry name" value="SP"/>
    <property type="match status" value="1"/>
</dbReference>
<keyword evidence="7 10" id="KW-1133">Transmembrane helix</keyword>
<dbReference type="Proteomes" id="UP000680132">
    <property type="component" value="Unassembled WGS sequence"/>
</dbReference>
<feature type="transmembrane region" description="Helical" evidence="10">
    <location>
        <begin position="107"/>
        <end position="128"/>
    </location>
</feature>